<organism evidence="2 3">
    <name type="scientific">Thermomonospora umbrina</name>
    <dbReference type="NCBI Taxonomy" id="111806"/>
    <lineage>
        <taxon>Bacteria</taxon>
        <taxon>Bacillati</taxon>
        <taxon>Actinomycetota</taxon>
        <taxon>Actinomycetes</taxon>
        <taxon>Streptosporangiales</taxon>
        <taxon>Thermomonosporaceae</taxon>
        <taxon>Thermomonospora</taxon>
    </lineage>
</organism>
<proteinExistence type="predicted"/>
<comment type="caution">
    <text evidence="2">The sequence shown here is derived from an EMBL/GenBank/DDBJ whole genome shotgun (WGS) entry which is preliminary data.</text>
</comment>
<keyword evidence="2" id="KW-0413">Isomerase</keyword>
<feature type="region of interest" description="Disordered" evidence="1">
    <location>
        <begin position="32"/>
        <end position="58"/>
    </location>
</feature>
<gene>
    <name evidence="2" type="ORF">DFJ69_5569</name>
</gene>
<reference evidence="2 3" key="1">
    <citation type="submission" date="2018-08" db="EMBL/GenBank/DDBJ databases">
        <title>Sequencing the genomes of 1000 actinobacteria strains.</title>
        <authorList>
            <person name="Klenk H.-P."/>
        </authorList>
    </citation>
    <scope>NUCLEOTIDE SEQUENCE [LARGE SCALE GENOMIC DNA]</scope>
    <source>
        <strain evidence="2 3">DSM 43927</strain>
    </source>
</reference>
<dbReference type="EMBL" id="QTTT01000001">
    <property type="protein sequence ID" value="REF00047.1"/>
    <property type="molecule type" value="Genomic_DNA"/>
</dbReference>
<accession>A0A3D9SVT3</accession>
<protein>
    <submittedName>
        <fullName evidence="2">Thiol-disulfide isomerase/thioredoxin</fullName>
    </submittedName>
</protein>
<dbReference type="InterPro" id="IPR036249">
    <property type="entry name" value="Thioredoxin-like_sf"/>
</dbReference>
<sequence length="198" mass="20652">MISQVTSLVGMTRPVLLLVTASLVAGSLTGCGGGGDETGDPTPVAVRPSAGDRPPTGRLRSLPARLRFQATTLVGRPFHGPDLAERPVVLWFWAPGCAECVAAGRAVAEVAARHRDGAAFVGVAGSGGDRGRLMDFVARTGTGGLTHLDDRDGRLHRHFSVPSRPSFLFLRADGGGALDAGPLAEDDLERRVRALIGR</sequence>
<dbReference type="Gene3D" id="3.40.30.10">
    <property type="entry name" value="Glutaredoxin"/>
    <property type="match status" value="1"/>
</dbReference>
<evidence type="ECO:0000256" key="1">
    <source>
        <dbReference type="SAM" id="MobiDB-lite"/>
    </source>
</evidence>
<dbReference type="SUPFAM" id="SSF52833">
    <property type="entry name" value="Thioredoxin-like"/>
    <property type="match status" value="1"/>
</dbReference>
<evidence type="ECO:0000313" key="2">
    <source>
        <dbReference type="EMBL" id="REF00047.1"/>
    </source>
</evidence>
<dbReference type="AlphaFoldDB" id="A0A3D9SVT3"/>
<dbReference type="Proteomes" id="UP000256661">
    <property type="component" value="Unassembled WGS sequence"/>
</dbReference>
<evidence type="ECO:0000313" key="3">
    <source>
        <dbReference type="Proteomes" id="UP000256661"/>
    </source>
</evidence>
<name>A0A3D9SVT3_9ACTN</name>
<keyword evidence="3" id="KW-1185">Reference proteome</keyword>
<dbReference type="GO" id="GO:0016853">
    <property type="term" value="F:isomerase activity"/>
    <property type="evidence" value="ECO:0007669"/>
    <property type="project" value="UniProtKB-KW"/>
</dbReference>